<evidence type="ECO:0000256" key="3">
    <source>
        <dbReference type="ARBA" id="ARBA00010088"/>
    </source>
</evidence>
<evidence type="ECO:0000259" key="14">
    <source>
        <dbReference type="Pfam" id="PF00561"/>
    </source>
</evidence>
<dbReference type="Proteomes" id="UP000068447">
    <property type="component" value="Chromosome"/>
</dbReference>
<evidence type="ECO:0000256" key="5">
    <source>
        <dbReference type="ARBA" id="ARBA00021843"/>
    </source>
</evidence>
<comment type="similarity">
    <text evidence="3 11 13">Belongs to the peptidase S33 family.</text>
</comment>
<evidence type="ECO:0000256" key="13">
    <source>
        <dbReference type="RuleBase" id="RU003421"/>
    </source>
</evidence>
<evidence type="ECO:0000256" key="10">
    <source>
        <dbReference type="ARBA" id="ARBA00029605"/>
    </source>
</evidence>
<dbReference type="RefSeq" id="WP_062478092.1">
    <property type="nucleotide sequence ID" value="NZ_CP013650.1"/>
</dbReference>
<dbReference type="KEGG" id="lal:AT746_06605"/>
<protein>
    <recommendedName>
        <fullName evidence="5 11">Proline iminopeptidase</fullName>
        <shortName evidence="11">PIP</shortName>
        <ecNumber evidence="4 11">3.4.11.5</ecNumber>
    </recommendedName>
    <alternativeName>
        <fullName evidence="10 11">Prolyl aminopeptidase</fullName>
    </alternativeName>
</protein>
<keyword evidence="8 11" id="KW-0645">Protease</keyword>
<dbReference type="STRING" id="1526571.AT746_06605"/>
<evidence type="ECO:0000256" key="7">
    <source>
        <dbReference type="ARBA" id="ARBA00022490"/>
    </source>
</evidence>
<comment type="subcellular location">
    <subcellularLocation>
        <location evidence="2 11">Cytoplasm</location>
    </subcellularLocation>
</comment>
<evidence type="ECO:0000256" key="11">
    <source>
        <dbReference type="PIRNR" id="PIRNR006431"/>
    </source>
</evidence>
<keyword evidence="9 11" id="KW-0378">Hydrolase</keyword>
<name>A0A0U3AV44_9ALTE</name>
<dbReference type="SUPFAM" id="SSF53474">
    <property type="entry name" value="alpha/beta-Hydrolases"/>
    <property type="match status" value="1"/>
</dbReference>
<sequence>MPYLDTRQGHQLYYRLSGPQGSLPPVVFVHGGPGAACQPQDEQLFSQCQRQVVWLDQRGCGKSRSEQPLENNTSDHLIEDMERLRLELGIEKWVLVGGSWGSALSLAYGIKHPQRVAQMILWGIFTCSQAELNWFYIDGARHLFPEEYQRFIQPVAEHENPIDAYHRLVSQGPAAQREQAASRWARWEAVNSFINPSEQTLDKFSDPKVSLPMVLLETWYFMQGGFFAYDNYIMENLHKLGDLRVDIVQGQYDTICPMTFAWQVASSLANSQLHISPMAAHDASEGQNRERLQQLIAAL</sequence>
<dbReference type="EC" id="3.4.11.5" evidence="4 11"/>
<dbReference type="PRINTS" id="PR00111">
    <property type="entry name" value="ABHYDROLASE"/>
</dbReference>
<dbReference type="InterPro" id="IPR000073">
    <property type="entry name" value="AB_hydrolase_1"/>
</dbReference>
<proteinExistence type="inferred from homology"/>
<gene>
    <name evidence="15" type="ORF">AT746_06605</name>
</gene>
<dbReference type="InterPro" id="IPR005944">
    <property type="entry name" value="Pro_iminopeptidase"/>
</dbReference>
<keyword evidence="16" id="KW-1185">Reference proteome</keyword>
<dbReference type="InterPro" id="IPR029058">
    <property type="entry name" value="AB_hydrolase_fold"/>
</dbReference>
<evidence type="ECO:0000256" key="4">
    <source>
        <dbReference type="ARBA" id="ARBA00012568"/>
    </source>
</evidence>
<evidence type="ECO:0000256" key="8">
    <source>
        <dbReference type="ARBA" id="ARBA00022670"/>
    </source>
</evidence>
<organism evidence="15 16">
    <name type="scientific">Lacimicrobium alkaliphilum</name>
    <dbReference type="NCBI Taxonomy" id="1526571"/>
    <lineage>
        <taxon>Bacteria</taxon>
        <taxon>Pseudomonadati</taxon>
        <taxon>Pseudomonadota</taxon>
        <taxon>Gammaproteobacteria</taxon>
        <taxon>Alteromonadales</taxon>
        <taxon>Alteromonadaceae</taxon>
        <taxon>Lacimicrobium</taxon>
    </lineage>
</organism>
<dbReference type="PANTHER" id="PTHR43722">
    <property type="entry name" value="PROLINE IMINOPEPTIDASE"/>
    <property type="match status" value="1"/>
</dbReference>
<feature type="active site" description="Nucleophile" evidence="12">
    <location>
        <position position="99"/>
    </location>
</feature>
<keyword evidence="6 11" id="KW-0031">Aminopeptidase</keyword>
<dbReference type="InterPro" id="IPR002410">
    <property type="entry name" value="Peptidase_S33"/>
</dbReference>
<dbReference type="GO" id="GO:0005737">
    <property type="term" value="C:cytoplasm"/>
    <property type="evidence" value="ECO:0007669"/>
    <property type="project" value="UniProtKB-SubCell"/>
</dbReference>
<dbReference type="PRINTS" id="PR00793">
    <property type="entry name" value="PROAMNOPTASE"/>
</dbReference>
<evidence type="ECO:0000256" key="6">
    <source>
        <dbReference type="ARBA" id="ARBA00022438"/>
    </source>
</evidence>
<keyword evidence="7 11" id="KW-0963">Cytoplasm</keyword>
<accession>A0A0U3AV44</accession>
<feature type="active site" description="Proton donor" evidence="12">
    <location>
        <position position="281"/>
    </location>
</feature>
<dbReference type="PIRSF" id="PIRSF006431">
    <property type="entry name" value="Pept_S33"/>
    <property type="match status" value="1"/>
</dbReference>
<reference evidence="15 16" key="1">
    <citation type="submission" date="2015-12" db="EMBL/GenBank/DDBJ databases">
        <title>Complete genome of Lacimicrobium alkaliphilum KCTC 32984.</title>
        <authorList>
            <person name="Kim S.-G."/>
            <person name="Lee Y.-J."/>
        </authorList>
    </citation>
    <scope>NUCLEOTIDE SEQUENCE [LARGE SCALE GENOMIC DNA]</scope>
    <source>
        <strain evidence="15 16">YelD216</strain>
    </source>
</reference>
<dbReference type="EMBL" id="CP013650">
    <property type="protein sequence ID" value="ALS97967.1"/>
    <property type="molecule type" value="Genomic_DNA"/>
</dbReference>
<dbReference type="Pfam" id="PF00561">
    <property type="entry name" value="Abhydrolase_1"/>
    <property type="match status" value="1"/>
</dbReference>
<evidence type="ECO:0000313" key="15">
    <source>
        <dbReference type="EMBL" id="ALS97967.1"/>
    </source>
</evidence>
<dbReference type="AlphaFoldDB" id="A0A0U3AV44"/>
<dbReference type="GO" id="GO:0004177">
    <property type="term" value="F:aminopeptidase activity"/>
    <property type="evidence" value="ECO:0007669"/>
    <property type="project" value="UniProtKB-UniRule"/>
</dbReference>
<comment type="catalytic activity">
    <reaction evidence="1 11 13">
        <text>Release of N-terminal proline from a peptide.</text>
        <dbReference type="EC" id="3.4.11.5"/>
    </reaction>
</comment>
<evidence type="ECO:0000256" key="2">
    <source>
        <dbReference type="ARBA" id="ARBA00004496"/>
    </source>
</evidence>
<dbReference type="Gene3D" id="3.40.50.1820">
    <property type="entry name" value="alpha/beta hydrolase"/>
    <property type="match status" value="1"/>
</dbReference>
<dbReference type="NCBIfam" id="TIGR01249">
    <property type="entry name" value="pro_imino_pep_1"/>
    <property type="match status" value="1"/>
</dbReference>
<evidence type="ECO:0000313" key="16">
    <source>
        <dbReference type="Proteomes" id="UP000068447"/>
    </source>
</evidence>
<dbReference type="PANTHER" id="PTHR43722:SF1">
    <property type="entry name" value="PROLINE IMINOPEPTIDASE"/>
    <property type="match status" value="1"/>
</dbReference>
<evidence type="ECO:0000256" key="9">
    <source>
        <dbReference type="ARBA" id="ARBA00022801"/>
    </source>
</evidence>
<feature type="active site" evidence="12">
    <location>
        <position position="253"/>
    </location>
</feature>
<feature type="domain" description="AB hydrolase-1" evidence="14">
    <location>
        <begin position="24"/>
        <end position="283"/>
    </location>
</feature>
<dbReference type="GO" id="GO:0006508">
    <property type="term" value="P:proteolysis"/>
    <property type="evidence" value="ECO:0007669"/>
    <property type="project" value="UniProtKB-KW"/>
</dbReference>
<evidence type="ECO:0000256" key="12">
    <source>
        <dbReference type="PIRSR" id="PIRSR006431-1"/>
    </source>
</evidence>
<evidence type="ECO:0000256" key="1">
    <source>
        <dbReference type="ARBA" id="ARBA00001585"/>
    </source>
</evidence>